<gene>
    <name evidence="1" type="ORF">IWQ57_001431</name>
</gene>
<accession>A0ACC1K4G1</accession>
<keyword evidence="2" id="KW-1185">Reference proteome</keyword>
<comment type="caution">
    <text evidence="1">The sequence shown here is derived from an EMBL/GenBank/DDBJ whole genome shotgun (WGS) entry which is preliminary data.</text>
</comment>
<dbReference type="EMBL" id="JANBUJ010000263">
    <property type="protein sequence ID" value="KAJ2773167.1"/>
    <property type="molecule type" value="Genomic_DNA"/>
</dbReference>
<protein>
    <submittedName>
        <fullName evidence="1">Uncharacterized protein</fullName>
    </submittedName>
</protein>
<organism evidence="1 2">
    <name type="scientific">Coemansia nantahalensis</name>
    <dbReference type="NCBI Taxonomy" id="2789366"/>
    <lineage>
        <taxon>Eukaryota</taxon>
        <taxon>Fungi</taxon>
        <taxon>Fungi incertae sedis</taxon>
        <taxon>Zoopagomycota</taxon>
        <taxon>Kickxellomycotina</taxon>
        <taxon>Kickxellomycetes</taxon>
        <taxon>Kickxellales</taxon>
        <taxon>Kickxellaceae</taxon>
        <taxon>Coemansia</taxon>
    </lineage>
</organism>
<dbReference type="Proteomes" id="UP001140234">
    <property type="component" value="Unassembled WGS sequence"/>
</dbReference>
<proteinExistence type="predicted"/>
<evidence type="ECO:0000313" key="1">
    <source>
        <dbReference type="EMBL" id="KAJ2773167.1"/>
    </source>
</evidence>
<name>A0ACC1K4G1_9FUNG</name>
<reference evidence="1" key="1">
    <citation type="submission" date="2022-07" db="EMBL/GenBank/DDBJ databases">
        <title>Phylogenomic reconstructions and comparative analyses of Kickxellomycotina fungi.</title>
        <authorList>
            <person name="Reynolds N.K."/>
            <person name="Stajich J.E."/>
            <person name="Barry K."/>
            <person name="Grigoriev I.V."/>
            <person name="Crous P."/>
            <person name="Smith M.E."/>
        </authorList>
    </citation>
    <scope>NUCLEOTIDE SEQUENCE</scope>
    <source>
        <strain evidence="1">CBS 109366</strain>
    </source>
</reference>
<evidence type="ECO:0000313" key="2">
    <source>
        <dbReference type="Proteomes" id="UP001140234"/>
    </source>
</evidence>
<sequence length="310" mass="33408">MESSSVALAQSYVKEAQKASKSSWFSKPEWDVAAPYWDRAANSFKTARRYEDAIKCYVSAAEAYVKVNSLYLAGEGYRNAAVLTEKHIEDHTNTVAYYCRASDLFRSQGSAADKAAAMMESAARACEGIDSSRAIQMYENALGIYEAEDRGRVSIPTFKRLTAYLIEKNRLAEAAALQVRLGDVCQQINNRSELAKSYLSAIVLVLAFGDAVEAGKKRDRFGENMAFVRSREGTVANAMVEAYAAGDQDQFDVLARDQTTTSLDAAVARVAARTCIPGARRAQPPAAAPPGGAPIGAPGADTAGDDDDLL</sequence>